<dbReference type="STRING" id="1586267.GCA_001418685_01797"/>
<protein>
    <submittedName>
        <fullName evidence="1">Uncharacterized protein</fullName>
    </submittedName>
</protein>
<reference evidence="1 2" key="1">
    <citation type="submission" date="2016-01" db="EMBL/GenBank/DDBJ databases">
        <authorList>
            <person name="McClelland M."/>
            <person name="Jain A."/>
            <person name="Saraogi P."/>
            <person name="Mendelson R."/>
            <person name="Westerman R."/>
            <person name="SanMiguel P."/>
            <person name="Csonka L."/>
        </authorList>
    </citation>
    <scope>NUCLEOTIDE SEQUENCE [LARGE SCALE GENOMIC DNA]</scope>
    <source>
        <strain evidence="1 2">R-53146</strain>
    </source>
</reference>
<organism evidence="1 2">
    <name type="scientific">Apibacter mensalis</name>
    <dbReference type="NCBI Taxonomy" id="1586267"/>
    <lineage>
        <taxon>Bacteria</taxon>
        <taxon>Pseudomonadati</taxon>
        <taxon>Bacteroidota</taxon>
        <taxon>Flavobacteriia</taxon>
        <taxon>Flavobacteriales</taxon>
        <taxon>Weeksellaceae</taxon>
        <taxon>Apibacter</taxon>
    </lineage>
</organism>
<accession>A0A0X3AR89</accession>
<proteinExistence type="predicted"/>
<evidence type="ECO:0000313" key="1">
    <source>
        <dbReference type="EMBL" id="CVK16930.1"/>
    </source>
</evidence>
<keyword evidence="2" id="KW-1185">Reference proteome</keyword>
<sequence>MLNKKSPTIKVGLKTNYYENSLPYEQLYKNKIHAITPVNNVFKYYNLIKMIG</sequence>
<dbReference type="AlphaFoldDB" id="A0A0X3AR89"/>
<dbReference type="Proteomes" id="UP000182761">
    <property type="component" value="Unassembled WGS sequence"/>
</dbReference>
<gene>
    <name evidence="1" type="ORF">Ga0061079_1134</name>
</gene>
<name>A0A0X3AR89_9FLAO</name>
<dbReference type="EMBL" id="FCOR01000013">
    <property type="protein sequence ID" value="CVK16930.1"/>
    <property type="molecule type" value="Genomic_DNA"/>
</dbReference>
<evidence type="ECO:0000313" key="2">
    <source>
        <dbReference type="Proteomes" id="UP000182761"/>
    </source>
</evidence>